<evidence type="ECO:0000256" key="6">
    <source>
        <dbReference type="SAM" id="Phobius"/>
    </source>
</evidence>
<evidence type="ECO:0000256" key="3">
    <source>
        <dbReference type="ARBA" id="ARBA00022989"/>
    </source>
</evidence>
<feature type="domain" description="ABC-2 type transporter transmembrane" evidence="7">
    <location>
        <begin position="9"/>
        <end position="205"/>
    </location>
</feature>
<feature type="transmembrane region" description="Helical" evidence="6">
    <location>
        <begin position="167"/>
        <end position="185"/>
    </location>
</feature>
<feature type="transmembrane region" description="Helical" evidence="6">
    <location>
        <begin position="131"/>
        <end position="155"/>
    </location>
</feature>
<keyword evidence="9" id="KW-1185">Reference proteome</keyword>
<dbReference type="EMBL" id="BSVB01000001">
    <property type="protein sequence ID" value="GMA93989.1"/>
    <property type="molecule type" value="Genomic_DNA"/>
</dbReference>
<dbReference type="PIRSF" id="PIRSF006648">
    <property type="entry name" value="DrrB"/>
    <property type="match status" value="1"/>
</dbReference>
<accession>A0ABQ6K120</accession>
<evidence type="ECO:0000259" key="7">
    <source>
        <dbReference type="Pfam" id="PF01061"/>
    </source>
</evidence>
<comment type="caution">
    <text evidence="8">The sequence shown here is derived from an EMBL/GenBank/DDBJ whole genome shotgun (WGS) entry which is preliminary data.</text>
</comment>
<dbReference type="InterPro" id="IPR000412">
    <property type="entry name" value="ABC_2_transport"/>
</dbReference>
<dbReference type="PANTHER" id="PTHR43229">
    <property type="entry name" value="NODULATION PROTEIN J"/>
    <property type="match status" value="1"/>
</dbReference>
<dbReference type="Proteomes" id="UP001157034">
    <property type="component" value="Unassembled WGS sequence"/>
</dbReference>
<keyword evidence="5" id="KW-0046">Antibiotic resistance</keyword>
<keyword evidence="3 6" id="KW-1133">Transmembrane helix</keyword>
<comment type="subcellular location">
    <subcellularLocation>
        <location evidence="1">Membrane</location>
        <topology evidence="1">Multi-pass membrane protein</topology>
    </subcellularLocation>
</comment>
<evidence type="ECO:0000256" key="4">
    <source>
        <dbReference type="ARBA" id="ARBA00023136"/>
    </source>
</evidence>
<evidence type="ECO:0000313" key="8">
    <source>
        <dbReference type="EMBL" id="GMA93989.1"/>
    </source>
</evidence>
<feature type="transmembrane region" description="Helical" evidence="6">
    <location>
        <begin position="52"/>
        <end position="77"/>
    </location>
</feature>
<proteinExistence type="predicted"/>
<dbReference type="InterPro" id="IPR051784">
    <property type="entry name" value="Nod_factor_ABC_transporter"/>
</dbReference>
<gene>
    <name evidence="8" type="ORF">GCM10025881_08130</name>
</gene>
<feature type="transmembrane region" description="Helical" evidence="6">
    <location>
        <begin position="218"/>
        <end position="238"/>
    </location>
</feature>
<feature type="transmembrane region" description="Helical" evidence="6">
    <location>
        <begin position="98"/>
        <end position="125"/>
    </location>
</feature>
<keyword evidence="4 6" id="KW-0472">Membrane</keyword>
<reference evidence="9" key="1">
    <citation type="journal article" date="2019" name="Int. J. Syst. Evol. Microbiol.">
        <title>The Global Catalogue of Microorganisms (GCM) 10K type strain sequencing project: providing services to taxonomists for standard genome sequencing and annotation.</title>
        <authorList>
            <consortium name="The Broad Institute Genomics Platform"/>
            <consortium name="The Broad Institute Genome Sequencing Center for Infectious Disease"/>
            <person name="Wu L."/>
            <person name="Ma J."/>
        </authorList>
    </citation>
    <scope>NUCLEOTIDE SEQUENCE [LARGE SCALE GENOMIC DNA]</scope>
    <source>
        <strain evidence="9">NBRC 108894</strain>
    </source>
</reference>
<evidence type="ECO:0000313" key="9">
    <source>
        <dbReference type="Proteomes" id="UP001157034"/>
    </source>
</evidence>
<organism evidence="8 9">
    <name type="scientific">Pseudolysinimonas kribbensis</name>
    <dbReference type="NCBI Taxonomy" id="433641"/>
    <lineage>
        <taxon>Bacteria</taxon>
        <taxon>Bacillati</taxon>
        <taxon>Actinomycetota</taxon>
        <taxon>Actinomycetes</taxon>
        <taxon>Micrococcales</taxon>
        <taxon>Microbacteriaceae</taxon>
        <taxon>Pseudolysinimonas</taxon>
    </lineage>
</organism>
<feature type="transmembrane region" description="Helical" evidence="6">
    <location>
        <begin position="20"/>
        <end position="40"/>
    </location>
</feature>
<evidence type="ECO:0000256" key="5">
    <source>
        <dbReference type="ARBA" id="ARBA00023251"/>
    </source>
</evidence>
<name>A0ABQ6K120_9MICO</name>
<evidence type="ECO:0000256" key="1">
    <source>
        <dbReference type="ARBA" id="ARBA00004141"/>
    </source>
</evidence>
<dbReference type="PANTHER" id="PTHR43229:SF6">
    <property type="entry name" value="ABC-TYPE MULTIDRUG TRANSPORT SYSTEM, PERMEASE COMPONENT"/>
    <property type="match status" value="1"/>
</dbReference>
<sequence>MRIRYLALEVLRQLKNTRNLVFTFALPVVMLLIFGSVYGSGGQVDDSTHLPWLAVTTIQMGGYGAMMSALAQAFTIVNERSLGWNRQLRITPLSGAGYLTTKVAASLAVAAMSIVLTFGVSLIVFHTPLGVGGWLMAGLGLWLGVVPFALIAILIGQFAKPEFAQPLFMVTFFGLAIFGGLWVPLSIMPDWVSNVAQIVPSYWLNRLGQMGALGSGDALAPAVVLMVWTIALGALIVWRYRRDAARA</sequence>
<protein>
    <submittedName>
        <fullName evidence="8">ABC transporter</fullName>
    </submittedName>
</protein>
<keyword evidence="2 6" id="KW-0812">Transmembrane</keyword>
<dbReference type="RefSeq" id="WP_284253013.1">
    <property type="nucleotide sequence ID" value="NZ_BAAAQO010000003.1"/>
</dbReference>
<dbReference type="Pfam" id="PF01061">
    <property type="entry name" value="ABC2_membrane"/>
    <property type="match status" value="1"/>
</dbReference>
<dbReference type="InterPro" id="IPR013525">
    <property type="entry name" value="ABC2_TM"/>
</dbReference>
<evidence type="ECO:0000256" key="2">
    <source>
        <dbReference type="ARBA" id="ARBA00022692"/>
    </source>
</evidence>